<reference evidence="3" key="1">
    <citation type="submission" date="2023-03" db="EMBL/GenBank/DDBJ databases">
        <authorList>
            <person name="Steffen K."/>
            <person name="Cardenas P."/>
        </authorList>
    </citation>
    <scope>NUCLEOTIDE SEQUENCE</scope>
</reference>
<keyword evidence="1" id="KW-0812">Transmembrane</keyword>
<evidence type="ECO:0000259" key="2">
    <source>
        <dbReference type="Pfam" id="PF01609"/>
    </source>
</evidence>
<dbReference type="GO" id="GO:0004803">
    <property type="term" value="F:transposase activity"/>
    <property type="evidence" value="ECO:0007669"/>
    <property type="project" value="InterPro"/>
</dbReference>
<sequence>FTTKLNLSLSDACIPLRFILIAGHRNDITQAPALIEGYSYEYVIGDKAYDSDAFIAEIASQDAIAVIPPRKGRTGFPREYDKELYKRRNLIERFFGWLKQYRRVATRYDKLGVRYLGFVYFATILITTHKM</sequence>
<protein>
    <submittedName>
        <fullName evidence="3">Transposase for insertion sequence element IS6501</fullName>
    </submittedName>
</protein>
<gene>
    <name evidence="3" type="ORF">GBAR_LOCUS14846</name>
</gene>
<evidence type="ECO:0000313" key="3">
    <source>
        <dbReference type="EMBL" id="CAI8025731.1"/>
    </source>
</evidence>
<organism evidence="3 4">
    <name type="scientific">Geodia barretti</name>
    <name type="common">Barrett's horny sponge</name>
    <dbReference type="NCBI Taxonomy" id="519541"/>
    <lineage>
        <taxon>Eukaryota</taxon>
        <taxon>Metazoa</taxon>
        <taxon>Porifera</taxon>
        <taxon>Demospongiae</taxon>
        <taxon>Heteroscleromorpha</taxon>
        <taxon>Tetractinellida</taxon>
        <taxon>Astrophorina</taxon>
        <taxon>Geodiidae</taxon>
        <taxon>Geodia</taxon>
    </lineage>
</organism>
<proteinExistence type="predicted"/>
<dbReference type="EMBL" id="CASHTH010002177">
    <property type="protein sequence ID" value="CAI8025731.1"/>
    <property type="molecule type" value="Genomic_DNA"/>
</dbReference>
<dbReference type="PANTHER" id="PTHR30007:SF1">
    <property type="entry name" value="BLR1914 PROTEIN"/>
    <property type="match status" value="1"/>
</dbReference>
<evidence type="ECO:0000313" key="4">
    <source>
        <dbReference type="Proteomes" id="UP001174909"/>
    </source>
</evidence>
<keyword evidence="1" id="KW-1133">Transmembrane helix</keyword>
<dbReference type="GO" id="GO:0006313">
    <property type="term" value="P:DNA transposition"/>
    <property type="evidence" value="ECO:0007669"/>
    <property type="project" value="InterPro"/>
</dbReference>
<dbReference type="PANTHER" id="PTHR30007">
    <property type="entry name" value="PHP DOMAIN PROTEIN"/>
    <property type="match status" value="1"/>
</dbReference>
<dbReference type="Proteomes" id="UP001174909">
    <property type="component" value="Unassembled WGS sequence"/>
</dbReference>
<accession>A0AA35SBW7</accession>
<name>A0AA35SBW7_GEOBA</name>
<comment type="caution">
    <text evidence="3">The sequence shown here is derived from an EMBL/GenBank/DDBJ whole genome shotgun (WGS) entry which is preliminary data.</text>
</comment>
<keyword evidence="4" id="KW-1185">Reference proteome</keyword>
<feature type="non-terminal residue" evidence="3">
    <location>
        <position position="1"/>
    </location>
</feature>
<dbReference type="GO" id="GO:0003677">
    <property type="term" value="F:DNA binding"/>
    <property type="evidence" value="ECO:0007669"/>
    <property type="project" value="InterPro"/>
</dbReference>
<dbReference type="Pfam" id="PF01609">
    <property type="entry name" value="DDE_Tnp_1"/>
    <property type="match status" value="1"/>
</dbReference>
<feature type="transmembrane region" description="Helical" evidence="1">
    <location>
        <begin position="111"/>
        <end position="129"/>
    </location>
</feature>
<evidence type="ECO:0000256" key="1">
    <source>
        <dbReference type="SAM" id="Phobius"/>
    </source>
</evidence>
<keyword evidence="1" id="KW-0472">Membrane</keyword>
<dbReference type="InterPro" id="IPR002559">
    <property type="entry name" value="Transposase_11"/>
</dbReference>
<dbReference type="AlphaFoldDB" id="A0AA35SBW7"/>
<feature type="domain" description="Transposase IS4-like" evidence="2">
    <location>
        <begin position="14"/>
        <end position="111"/>
    </location>
</feature>
<dbReference type="NCBIfam" id="NF033580">
    <property type="entry name" value="transpos_IS5_3"/>
    <property type="match status" value="1"/>
</dbReference>